<evidence type="ECO:0000313" key="2">
    <source>
        <dbReference type="EMBL" id="NWE83383.1"/>
    </source>
</evidence>
<dbReference type="AlphaFoldDB" id="A0A7Y8KBQ4"/>
<evidence type="ECO:0000313" key="1">
    <source>
        <dbReference type="EMBL" id="NWE06530.1"/>
    </source>
</evidence>
<evidence type="ECO:0000313" key="3">
    <source>
        <dbReference type="Proteomes" id="UP000563268"/>
    </source>
</evidence>
<organism evidence="2 4">
    <name type="scientific">Pseudomonas edaphica</name>
    <dbReference type="NCBI Taxonomy" id="2006980"/>
    <lineage>
        <taxon>Bacteria</taxon>
        <taxon>Pseudomonadati</taxon>
        <taxon>Pseudomonadota</taxon>
        <taxon>Gammaproteobacteria</taxon>
        <taxon>Pseudomonadales</taxon>
        <taxon>Pseudomonadaceae</taxon>
        <taxon>Pseudomonas</taxon>
    </lineage>
</organism>
<proteinExistence type="predicted"/>
<evidence type="ECO:0000313" key="4">
    <source>
        <dbReference type="Proteomes" id="UP000590218"/>
    </source>
</evidence>
<reference evidence="3 4" key="1">
    <citation type="submission" date="2020-04" db="EMBL/GenBank/DDBJ databases">
        <title>Molecular characterization of pseudomonads from Agaricus bisporus reveal novel blotch 2 pathogens in Western Europe.</title>
        <authorList>
            <person name="Taparia T."/>
            <person name="Krijger M."/>
            <person name="Haynes E."/>
            <person name="Elpinstone J.G."/>
            <person name="Noble R."/>
            <person name="Van Der Wolf J."/>
        </authorList>
    </citation>
    <scope>NUCLEOTIDE SEQUENCE [LARGE SCALE GENOMIC DNA]</scope>
    <source>
        <strain evidence="2 4">K6002</strain>
        <strain evidence="1 3">K7002</strain>
    </source>
</reference>
<dbReference type="EMBL" id="JACARM010000012">
    <property type="protein sequence ID" value="NWE06530.1"/>
    <property type="molecule type" value="Genomic_DNA"/>
</dbReference>
<comment type="caution">
    <text evidence="2">The sequence shown here is derived from an EMBL/GenBank/DDBJ whole genome shotgun (WGS) entry which is preliminary data.</text>
</comment>
<accession>A0A7Y8KBQ4</accession>
<dbReference type="Proteomes" id="UP000590218">
    <property type="component" value="Unassembled WGS sequence"/>
</dbReference>
<gene>
    <name evidence="1" type="ORF">HX788_05455</name>
    <name evidence="2" type="ORF">HX795_14855</name>
</gene>
<dbReference type="RefSeq" id="WP_176992210.1">
    <property type="nucleotide sequence ID" value="NZ_JACARL010000082.1"/>
</dbReference>
<dbReference type="PROSITE" id="PS51257">
    <property type="entry name" value="PROKAR_LIPOPROTEIN"/>
    <property type="match status" value="1"/>
</dbReference>
<dbReference type="Proteomes" id="UP000563268">
    <property type="component" value="Unassembled WGS sequence"/>
</dbReference>
<evidence type="ECO:0008006" key="5">
    <source>
        <dbReference type="Google" id="ProtNLM"/>
    </source>
</evidence>
<sequence>MKLYAAVLLTAALLGGCDVSKRCVSVWVLYRRENPKALALLLTCQMHLRDATQ</sequence>
<name>A0A7Y8KBQ4_9PSED</name>
<protein>
    <recommendedName>
        <fullName evidence="5">Lipoprotein</fullName>
    </recommendedName>
</protein>
<dbReference type="EMBL" id="JACARL010000082">
    <property type="protein sequence ID" value="NWE83383.1"/>
    <property type="molecule type" value="Genomic_DNA"/>
</dbReference>